<organism evidence="2">
    <name type="scientific">Desulfobacca acetoxidans</name>
    <dbReference type="NCBI Taxonomy" id="60893"/>
    <lineage>
        <taxon>Bacteria</taxon>
        <taxon>Pseudomonadati</taxon>
        <taxon>Thermodesulfobacteriota</taxon>
        <taxon>Desulfobaccia</taxon>
        <taxon>Desulfobaccales</taxon>
        <taxon>Desulfobaccaceae</taxon>
        <taxon>Desulfobacca</taxon>
    </lineage>
</organism>
<gene>
    <name evidence="2" type="ORF">ENV52_04230</name>
</gene>
<reference evidence="2" key="1">
    <citation type="journal article" date="2020" name="mSystems">
        <title>Genome- and Community-Level Interaction Insights into Carbon Utilization and Element Cycling Functions of Hydrothermarchaeota in Hydrothermal Sediment.</title>
        <authorList>
            <person name="Zhou Z."/>
            <person name="Liu Y."/>
            <person name="Xu W."/>
            <person name="Pan J."/>
            <person name="Luo Z.H."/>
            <person name="Li M."/>
        </authorList>
    </citation>
    <scope>NUCLEOTIDE SEQUENCE [LARGE SCALE GENOMIC DNA]</scope>
    <source>
        <strain evidence="2">SpSt-767</strain>
    </source>
</reference>
<sequence>MIKSFFKKSLFIPIIILLLLLLLPGISYLFLNNSNNKAPLTKSNVSFLLLPHSSLLNSGAYYRIAGQDASVVPENRFLLLRCLFPSERLLNSWRLNESDKPDSEPLVTPASFAPLSASEMENLRQEGELREELGKMEQAASAQPRLSSKADQEVYVLGDLDLRALFKPTGKLVINARYPNYCFPVSWPFFFRNSFGDSRPGGRLHIGIDIFAEEGTQVYAMTDGVIQSLVTWPNAGNTLLLRGKDGRGYIYMHLQRYAEGLSEGKAVKKGELIAYVGHTGTISSPPHLHFQVHSDQSFSKTCALNPYEALVSLCQGRGVTDLGQPQPHFSMARGPDTPLFSAHAADLKKSGRKDYFFVVNKPVAVKTALIKSWEVKSSSPAKEPGLTWRVPAPTWKVPQTDLKVFSAREDASSTSTRVTWTWPKPRSSTTLLFPEDH</sequence>
<evidence type="ECO:0000259" key="1">
    <source>
        <dbReference type="Pfam" id="PF01551"/>
    </source>
</evidence>
<dbReference type="PANTHER" id="PTHR21666:SF270">
    <property type="entry name" value="MUREIN HYDROLASE ACTIVATOR ENVC"/>
    <property type="match status" value="1"/>
</dbReference>
<dbReference type="AlphaFoldDB" id="A0A7V6A2D7"/>
<dbReference type="EMBL" id="DTGR01000066">
    <property type="protein sequence ID" value="HHS28890.1"/>
    <property type="molecule type" value="Genomic_DNA"/>
</dbReference>
<dbReference type="InterPro" id="IPR016047">
    <property type="entry name" value="M23ase_b-sheet_dom"/>
</dbReference>
<accession>A0A7V6A2D7</accession>
<dbReference type="SUPFAM" id="SSF51261">
    <property type="entry name" value="Duplicated hybrid motif"/>
    <property type="match status" value="1"/>
</dbReference>
<dbReference type="CDD" id="cd12797">
    <property type="entry name" value="M23_peptidase"/>
    <property type="match status" value="1"/>
</dbReference>
<dbReference type="InterPro" id="IPR050570">
    <property type="entry name" value="Cell_wall_metabolism_enzyme"/>
</dbReference>
<protein>
    <submittedName>
        <fullName evidence="2">M23 family metallopeptidase</fullName>
    </submittedName>
</protein>
<name>A0A7V6A2D7_9BACT</name>
<comment type="caution">
    <text evidence="2">The sequence shown here is derived from an EMBL/GenBank/DDBJ whole genome shotgun (WGS) entry which is preliminary data.</text>
</comment>
<dbReference type="GO" id="GO:0004222">
    <property type="term" value="F:metalloendopeptidase activity"/>
    <property type="evidence" value="ECO:0007669"/>
    <property type="project" value="TreeGrafter"/>
</dbReference>
<feature type="domain" description="M23ase beta-sheet core" evidence="1">
    <location>
        <begin position="204"/>
        <end position="296"/>
    </location>
</feature>
<dbReference type="Gene3D" id="2.70.70.10">
    <property type="entry name" value="Glucose Permease (Domain IIA)"/>
    <property type="match status" value="1"/>
</dbReference>
<dbReference type="Pfam" id="PF01551">
    <property type="entry name" value="Peptidase_M23"/>
    <property type="match status" value="1"/>
</dbReference>
<proteinExistence type="predicted"/>
<dbReference type="InterPro" id="IPR011055">
    <property type="entry name" value="Dup_hybrid_motif"/>
</dbReference>
<evidence type="ECO:0000313" key="2">
    <source>
        <dbReference type="EMBL" id="HHS28890.1"/>
    </source>
</evidence>
<dbReference type="PANTHER" id="PTHR21666">
    <property type="entry name" value="PEPTIDASE-RELATED"/>
    <property type="match status" value="1"/>
</dbReference>